<dbReference type="EMBL" id="JBBWWQ010000005">
    <property type="protein sequence ID" value="KAK8946339.1"/>
    <property type="molecule type" value="Genomic_DNA"/>
</dbReference>
<gene>
    <name evidence="1" type="ORF">KSP39_PZI006944</name>
</gene>
<dbReference type="AlphaFoldDB" id="A0AAP0G973"/>
<keyword evidence="2" id="KW-1185">Reference proteome</keyword>
<organism evidence="1 2">
    <name type="scientific">Platanthera zijinensis</name>
    <dbReference type="NCBI Taxonomy" id="2320716"/>
    <lineage>
        <taxon>Eukaryota</taxon>
        <taxon>Viridiplantae</taxon>
        <taxon>Streptophyta</taxon>
        <taxon>Embryophyta</taxon>
        <taxon>Tracheophyta</taxon>
        <taxon>Spermatophyta</taxon>
        <taxon>Magnoliopsida</taxon>
        <taxon>Liliopsida</taxon>
        <taxon>Asparagales</taxon>
        <taxon>Orchidaceae</taxon>
        <taxon>Orchidoideae</taxon>
        <taxon>Orchideae</taxon>
        <taxon>Orchidinae</taxon>
        <taxon>Platanthera</taxon>
    </lineage>
</organism>
<name>A0AAP0G973_9ASPA</name>
<comment type="caution">
    <text evidence="1">The sequence shown here is derived from an EMBL/GenBank/DDBJ whole genome shotgun (WGS) entry which is preliminary data.</text>
</comment>
<dbReference type="Pfam" id="PF14223">
    <property type="entry name" value="Retrotran_gag_2"/>
    <property type="match status" value="1"/>
</dbReference>
<evidence type="ECO:0000313" key="1">
    <source>
        <dbReference type="EMBL" id="KAK8946339.1"/>
    </source>
</evidence>
<reference evidence="1 2" key="1">
    <citation type="journal article" date="2022" name="Nat. Plants">
        <title>Genomes of leafy and leafless Platanthera orchids illuminate the evolution of mycoheterotrophy.</title>
        <authorList>
            <person name="Li M.H."/>
            <person name="Liu K.W."/>
            <person name="Li Z."/>
            <person name="Lu H.C."/>
            <person name="Ye Q.L."/>
            <person name="Zhang D."/>
            <person name="Wang J.Y."/>
            <person name="Li Y.F."/>
            <person name="Zhong Z.M."/>
            <person name="Liu X."/>
            <person name="Yu X."/>
            <person name="Liu D.K."/>
            <person name="Tu X.D."/>
            <person name="Liu B."/>
            <person name="Hao Y."/>
            <person name="Liao X.Y."/>
            <person name="Jiang Y.T."/>
            <person name="Sun W.H."/>
            <person name="Chen J."/>
            <person name="Chen Y.Q."/>
            <person name="Ai Y."/>
            <person name="Zhai J.W."/>
            <person name="Wu S.S."/>
            <person name="Zhou Z."/>
            <person name="Hsiao Y.Y."/>
            <person name="Wu W.L."/>
            <person name="Chen Y.Y."/>
            <person name="Lin Y.F."/>
            <person name="Hsu J.L."/>
            <person name="Li C.Y."/>
            <person name="Wang Z.W."/>
            <person name="Zhao X."/>
            <person name="Zhong W.Y."/>
            <person name="Ma X.K."/>
            <person name="Ma L."/>
            <person name="Huang J."/>
            <person name="Chen G.Z."/>
            <person name="Huang M.Z."/>
            <person name="Huang L."/>
            <person name="Peng D.H."/>
            <person name="Luo Y.B."/>
            <person name="Zou S.Q."/>
            <person name="Chen S.P."/>
            <person name="Lan S."/>
            <person name="Tsai W.C."/>
            <person name="Van de Peer Y."/>
            <person name="Liu Z.J."/>
        </authorList>
    </citation>
    <scope>NUCLEOTIDE SEQUENCE [LARGE SCALE GENOMIC DNA]</scope>
    <source>
        <strain evidence="1">Lor287</strain>
    </source>
</reference>
<protein>
    <submittedName>
        <fullName evidence="1">Uncharacterized protein</fullName>
    </submittedName>
</protein>
<evidence type="ECO:0000313" key="2">
    <source>
        <dbReference type="Proteomes" id="UP001418222"/>
    </source>
</evidence>
<sequence length="59" mass="6794">MQSADKVGDYVTRLRMLTSKMKRNGETIDDVSLMEKLLRSMSKKFRNVVVAIEESKDLT</sequence>
<dbReference type="Proteomes" id="UP001418222">
    <property type="component" value="Unassembled WGS sequence"/>
</dbReference>
<accession>A0AAP0G973</accession>
<proteinExistence type="predicted"/>